<feature type="transmembrane region" description="Helical" evidence="1">
    <location>
        <begin position="68"/>
        <end position="89"/>
    </location>
</feature>
<dbReference type="RefSeq" id="WP_257741987.1">
    <property type="nucleotide sequence ID" value="NZ_CP096115.1"/>
</dbReference>
<accession>A0A9E7PQX6</accession>
<gene>
    <name evidence="2" type="ORF">L6E24_10760</name>
</gene>
<organism evidence="2 3">
    <name type="scientific">Methanoplanus endosymbiosus</name>
    <dbReference type="NCBI Taxonomy" id="33865"/>
    <lineage>
        <taxon>Archaea</taxon>
        <taxon>Methanobacteriati</taxon>
        <taxon>Methanobacteriota</taxon>
        <taxon>Stenosarchaea group</taxon>
        <taxon>Methanomicrobia</taxon>
        <taxon>Methanomicrobiales</taxon>
        <taxon>Methanomicrobiaceae</taxon>
        <taxon>Methanoplanus</taxon>
    </lineage>
</organism>
<keyword evidence="1" id="KW-1133">Transmembrane helix</keyword>
<dbReference type="GeneID" id="74308187"/>
<name>A0A9E7PQX6_9EURY</name>
<dbReference type="EMBL" id="CP096115">
    <property type="protein sequence ID" value="UUX91837.1"/>
    <property type="molecule type" value="Genomic_DNA"/>
</dbReference>
<proteinExistence type="predicted"/>
<keyword evidence="3" id="KW-1185">Reference proteome</keyword>
<evidence type="ECO:0000313" key="2">
    <source>
        <dbReference type="EMBL" id="UUX91837.1"/>
    </source>
</evidence>
<dbReference type="Proteomes" id="UP001060368">
    <property type="component" value="Chromosome"/>
</dbReference>
<dbReference type="KEGG" id="mend:L6E24_10760"/>
<protein>
    <submittedName>
        <fullName evidence="2">Uncharacterized protein</fullName>
    </submittedName>
</protein>
<reference evidence="2" key="1">
    <citation type="submission" date="2022-04" db="EMBL/GenBank/DDBJ databases">
        <title>Complete genome of Methanoplanus endosymbiosus DSM 3599.</title>
        <authorList>
            <person name="Chen S.-C."/>
            <person name="You Y.-T."/>
            <person name="Zhou Y.-Z."/>
            <person name="Lai M.-C."/>
        </authorList>
    </citation>
    <scope>NUCLEOTIDE SEQUENCE</scope>
    <source>
        <strain evidence="2">DSM 3599</strain>
    </source>
</reference>
<dbReference type="InterPro" id="IPR043941">
    <property type="entry name" value="EMC6-arch"/>
</dbReference>
<feature type="transmembrane region" description="Helical" evidence="1">
    <location>
        <begin position="101"/>
        <end position="122"/>
    </location>
</feature>
<keyword evidence="1" id="KW-0812">Transmembrane</keyword>
<sequence>MTDVYMSEEISADPITEKISSKSAEEKVASHQQRMIRTCVGCFMGIITGVLSYIFIGDPVSPAGEPKAILGWLLLLAGIVFQKHAFMALKIDYSELGGKDWFYQGFMAFAFWFISWTILLSIN</sequence>
<keyword evidence="1" id="KW-0472">Membrane</keyword>
<evidence type="ECO:0000313" key="3">
    <source>
        <dbReference type="Proteomes" id="UP001060368"/>
    </source>
</evidence>
<dbReference type="AlphaFoldDB" id="A0A9E7PQX6"/>
<evidence type="ECO:0000256" key="1">
    <source>
        <dbReference type="SAM" id="Phobius"/>
    </source>
</evidence>
<feature type="transmembrane region" description="Helical" evidence="1">
    <location>
        <begin position="35"/>
        <end position="56"/>
    </location>
</feature>
<dbReference type="Pfam" id="PF19094">
    <property type="entry name" value="EMC6_arch"/>
    <property type="match status" value="1"/>
</dbReference>